<dbReference type="SUPFAM" id="SSF53335">
    <property type="entry name" value="S-adenosyl-L-methionine-dependent methyltransferases"/>
    <property type="match status" value="1"/>
</dbReference>
<dbReference type="Gramene" id="TraesSYM3A03G01523930.1">
    <property type="protein sequence ID" value="TraesSYM3A03G01523930.1"/>
    <property type="gene ID" value="TraesSYM3A03G01523930"/>
</dbReference>
<dbReference type="Pfam" id="PF03492">
    <property type="entry name" value="Methyltransf_7"/>
    <property type="match status" value="1"/>
</dbReference>
<dbReference type="Gene3D" id="1.10.1200.270">
    <property type="entry name" value="Methyltransferase, alpha-helical capping domain"/>
    <property type="match status" value="1"/>
</dbReference>
<dbReference type="Gramene" id="TraesLDM3A03G01501210.1">
    <property type="protein sequence ID" value="TraesLDM3A03G01501210.1"/>
    <property type="gene ID" value="TraesLDM3A03G01501210"/>
</dbReference>
<reference evidence="3" key="1">
    <citation type="submission" date="2018-08" db="EMBL/GenBank/DDBJ databases">
        <authorList>
            <person name="Rossello M."/>
        </authorList>
    </citation>
    <scope>NUCLEOTIDE SEQUENCE [LARGE SCALE GENOMIC DNA]</scope>
    <source>
        <strain evidence="3">cv. Chinese Spring</strain>
    </source>
</reference>
<dbReference type="Gramene" id="TraesSTA3A03G01492620.1">
    <property type="protein sequence ID" value="TraesSTA3A03G01492620.1"/>
    <property type="gene ID" value="TraesSTA3A03G01492620"/>
</dbReference>
<organism evidence="3">
    <name type="scientific">Triticum aestivum</name>
    <name type="common">Wheat</name>
    <dbReference type="NCBI Taxonomy" id="4565"/>
    <lineage>
        <taxon>Eukaryota</taxon>
        <taxon>Viridiplantae</taxon>
        <taxon>Streptophyta</taxon>
        <taxon>Embryophyta</taxon>
        <taxon>Tracheophyta</taxon>
        <taxon>Spermatophyta</taxon>
        <taxon>Magnoliopsida</taxon>
        <taxon>Liliopsida</taxon>
        <taxon>Poales</taxon>
        <taxon>Poaceae</taxon>
        <taxon>BOP clade</taxon>
        <taxon>Pooideae</taxon>
        <taxon>Triticodae</taxon>
        <taxon>Triticeae</taxon>
        <taxon>Triticinae</taxon>
        <taxon>Triticum</taxon>
    </lineage>
</organism>
<dbReference type="STRING" id="4565.A0A3B6ERZ8"/>
<dbReference type="AlphaFoldDB" id="A0A3B6ERZ8"/>
<dbReference type="Gramene" id="TraesMAC3A03G01499170.1">
    <property type="protein sequence ID" value="TraesMAC3A03G01499170.1"/>
    <property type="gene ID" value="TraesMAC3A03G01499170"/>
</dbReference>
<dbReference type="PaxDb" id="4565-Traes_3AL_418352306.1"/>
<dbReference type="OMA" id="HVEDEYP"/>
<dbReference type="GO" id="GO:0046872">
    <property type="term" value="F:metal ion binding"/>
    <property type="evidence" value="ECO:0007669"/>
    <property type="project" value="UniProtKB-KW"/>
</dbReference>
<keyword evidence="1" id="KW-0479">Metal-binding</keyword>
<dbReference type="Gramene" id="TraesCS3A03G1096700.1">
    <property type="protein sequence ID" value="TraesCS3A03G1096700.1.CDS"/>
    <property type="gene ID" value="TraesCS3A03G1096700"/>
</dbReference>
<reference evidence="3" key="2">
    <citation type="submission" date="2018-10" db="UniProtKB">
        <authorList>
            <consortium name="EnsemblPlants"/>
        </authorList>
    </citation>
    <scope>IDENTIFICATION</scope>
</reference>
<dbReference type="EnsemblPlants" id="TraesCS3A02G471100.1">
    <property type="protein sequence ID" value="TraesCS3A02G471100.1"/>
    <property type="gene ID" value="TraesCS3A02G471100"/>
</dbReference>
<evidence type="ECO:0000256" key="2">
    <source>
        <dbReference type="ARBA" id="ARBA00022842"/>
    </source>
</evidence>
<proteinExistence type="predicted"/>
<dbReference type="GO" id="GO:0032259">
    <property type="term" value="P:methylation"/>
    <property type="evidence" value="ECO:0000318"/>
    <property type="project" value="GO_Central"/>
</dbReference>
<dbReference type="OrthoDB" id="649586at2759"/>
<dbReference type="Gene3D" id="3.40.50.150">
    <property type="entry name" value="Vaccinia Virus protein VP39"/>
    <property type="match status" value="1"/>
</dbReference>
<dbReference type="GO" id="GO:0008757">
    <property type="term" value="F:S-adenosylmethionine-dependent methyltransferase activity"/>
    <property type="evidence" value="ECO:0000318"/>
    <property type="project" value="GO_Central"/>
</dbReference>
<dbReference type="Gramene" id="TraesPARA_EIv1.0_0875280.1">
    <property type="protein sequence ID" value="TraesPARA_EIv1.0_0875280.1.CDS"/>
    <property type="gene ID" value="TraesPARA_EIv1.0_0875280"/>
</dbReference>
<keyword evidence="4" id="KW-1185">Reference proteome</keyword>
<dbReference type="InterPro" id="IPR005299">
    <property type="entry name" value="MeTrfase_7"/>
</dbReference>
<dbReference type="Gramene" id="TraesCS3A02G471100.1">
    <property type="protein sequence ID" value="TraesCS3A02G471100.1"/>
    <property type="gene ID" value="TraesCS3A02G471100"/>
</dbReference>
<dbReference type="GeneID" id="123059268"/>
<evidence type="ECO:0000313" key="4">
    <source>
        <dbReference type="Proteomes" id="UP000019116"/>
    </source>
</evidence>
<dbReference type="Proteomes" id="UP000019116">
    <property type="component" value="Chromosome 3A"/>
</dbReference>
<dbReference type="Gramene" id="TraesROB_scaffold_073911_01G000100.1">
    <property type="protein sequence ID" value="TraesROB_scaffold_073911_01G000100.1"/>
    <property type="gene ID" value="TraesROB_scaffold_073911_01G000100"/>
</dbReference>
<name>A0A3B6ERZ8_WHEAT</name>
<sequence>MASMLTVHMNQGQGETSYARNSFVQNGEQKRMKPLIEAAIVDLCPGTSTLLPTKMVIVDLGCSSGPNAIALVSIAVEAIHNHCHQFLQPPPEVSVLLNDLPDNDFNMVVKNLVMLRQSSNDTIVMAGVLPGSFYERLFTSGSLHLVFSSNSLHWLSKAPEDLTKNQIPAYDIDEHTRLERRPMVLQAYAQQFRKDFTRFLELRAKEMIPGGRMVVSLVGRDSDVITPEFSHLCEFVAQILSVMVSEGVIDKAKFDSFYLPVYEPSNKELREIIQDEGSFSITEMQANNPFVGLDSALMVPSRFASVTRAIFEPIIVLHFGEVMDEFVRTLERRWSLEGSLQLEHAKSPRPMLAVSLKKA</sequence>
<dbReference type="Gramene" id="TraesARI3A03G01522520.1">
    <property type="protein sequence ID" value="TraesARI3A03G01522520.1"/>
    <property type="gene ID" value="TraesARI3A03G01522520"/>
</dbReference>
<dbReference type="Gramene" id="TraesWEE_scaffold_007922_01G000100.1">
    <property type="protein sequence ID" value="TraesWEE_scaffold_007922_01G000100.1"/>
    <property type="gene ID" value="TraesWEE_scaffold_007922_01G000100"/>
</dbReference>
<dbReference type="InterPro" id="IPR042086">
    <property type="entry name" value="MeTrfase_capping"/>
</dbReference>
<dbReference type="Gramene" id="TraesCAD_scaffold_001794_01G000500.1">
    <property type="protein sequence ID" value="TraesCAD_scaffold_001794_01G000500.1"/>
    <property type="gene ID" value="TraesCAD_scaffold_001794_01G000500"/>
</dbReference>
<dbReference type="SMR" id="A0A3B6ERZ8"/>
<evidence type="ECO:0000313" key="3">
    <source>
        <dbReference type="EnsemblPlants" id="TraesCS3A02G471100.1"/>
    </source>
</evidence>
<dbReference type="Gramene" id="TraesJAG3A03G01509500.1">
    <property type="protein sequence ID" value="TraesJAG3A03G01509500.1"/>
    <property type="gene ID" value="TraesJAG3A03G01509500"/>
</dbReference>
<accession>A0A3B6ERZ8</accession>
<dbReference type="RefSeq" id="XP_044337809.1">
    <property type="nucleotide sequence ID" value="XM_044481874.1"/>
</dbReference>
<gene>
    <name evidence="3" type="primary">LOC123059268</name>
</gene>
<evidence type="ECO:0000256" key="1">
    <source>
        <dbReference type="ARBA" id="ARBA00022723"/>
    </source>
</evidence>
<dbReference type="Gramene" id="TraesLAC3A03G01444860.1">
    <property type="protein sequence ID" value="TraesLAC3A03G01444860.1"/>
    <property type="gene ID" value="TraesLAC3A03G01444860"/>
</dbReference>
<dbReference type="Gramene" id="TraesJUL3A03G01513410.1">
    <property type="protein sequence ID" value="TraesJUL3A03G01513410.1"/>
    <property type="gene ID" value="TraesJUL3A03G01513410"/>
</dbReference>
<keyword evidence="2" id="KW-0460">Magnesium</keyword>
<dbReference type="InterPro" id="IPR029063">
    <property type="entry name" value="SAM-dependent_MTases_sf"/>
</dbReference>
<dbReference type="Gramene" id="TraesCLE_scaffold_008712_01G000500.1">
    <property type="protein sequence ID" value="TraesCLE_scaffold_008712_01G000500.1"/>
    <property type="gene ID" value="TraesCLE_scaffold_008712_01G000500"/>
</dbReference>
<dbReference type="PANTHER" id="PTHR31009">
    <property type="entry name" value="S-ADENOSYL-L-METHIONINE:CARBOXYL METHYLTRANSFERASE FAMILY PROTEIN"/>
    <property type="match status" value="1"/>
</dbReference>
<protein>
    <submittedName>
        <fullName evidence="3">Uncharacterized protein</fullName>
    </submittedName>
</protein>